<dbReference type="PANTHER" id="PTHR43050">
    <property type="entry name" value="SERINE / THREONINE RACEMASE FAMILY MEMBER"/>
    <property type="match status" value="1"/>
</dbReference>
<feature type="region of interest" description="Disordered" evidence="5">
    <location>
        <begin position="47"/>
        <end position="83"/>
    </location>
</feature>
<dbReference type="GO" id="GO:0008721">
    <property type="term" value="F:D-serine ammonia-lyase activity"/>
    <property type="evidence" value="ECO:0007669"/>
    <property type="project" value="TreeGrafter"/>
</dbReference>
<dbReference type="STRING" id="86049.A0A1C1CHB5"/>
<accession>A0A1C1CHB5</accession>
<dbReference type="FunFam" id="3.40.50.1100:FF:000005">
    <property type="entry name" value="Threonine dehydratase catabolic"/>
    <property type="match status" value="1"/>
</dbReference>
<evidence type="ECO:0000256" key="4">
    <source>
        <dbReference type="ARBA" id="ARBA00023239"/>
    </source>
</evidence>
<comment type="cofactor">
    <cofactor evidence="1">
        <name>pyridoxal 5'-phosphate</name>
        <dbReference type="ChEBI" id="CHEBI:597326"/>
    </cofactor>
</comment>
<evidence type="ECO:0000256" key="2">
    <source>
        <dbReference type="ARBA" id="ARBA00010869"/>
    </source>
</evidence>
<dbReference type="Pfam" id="PF00291">
    <property type="entry name" value="PALP"/>
    <property type="match status" value="1"/>
</dbReference>
<dbReference type="GO" id="GO:0005524">
    <property type="term" value="F:ATP binding"/>
    <property type="evidence" value="ECO:0007669"/>
    <property type="project" value="TreeGrafter"/>
</dbReference>
<dbReference type="eggNOG" id="KOG1251">
    <property type="taxonomic scope" value="Eukaryota"/>
</dbReference>
<dbReference type="GO" id="GO:0018114">
    <property type="term" value="F:threonine racemase activity"/>
    <property type="evidence" value="ECO:0007669"/>
    <property type="project" value="TreeGrafter"/>
</dbReference>
<evidence type="ECO:0000256" key="5">
    <source>
        <dbReference type="SAM" id="MobiDB-lite"/>
    </source>
</evidence>
<dbReference type="Gene3D" id="3.40.50.1100">
    <property type="match status" value="2"/>
</dbReference>
<feature type="compositionally biased region" description="Gly residues" evidence="5">
    <location>
        <begin position="70"/>
        <end position="82"/>
    </location>
</feature>
<keyword evidence="3" id="KW-0663">Pyridoxal phosphate</keyword>
<keyword evidence="8" id="KW-1185">Reference proteome</keyword>
<protein>
    <submittedName>
        <fullName evidence="7">Putative serine racemase</fullName>
    </submittedName>
</protein>
<dbReference type="EMBL" id="LGRB01000013">
    <property type="protein sequence ID" value="OCT47831.1"/>
    <property type="molecule type" value="Genomic_DNA"/>
</dbReference>
<dbReference type="GO" id="GO:0000287">
    <property type="term" value="F:magnesium ion binding"/>
    <property type="evidence" value="ECO:0007669"/>
    <property type="project" value="TreeGrafter"/>
</dbReference>
<evidence type="ECO:0000313" key="8">
    <source>
        <dbReference type="Proteomes" id="UP000094526"/>
    </source>
</evidence>
<dbReference type="SUPFAM" id="SSF53686">
    <property type="entry name" value="Tryptophan synthase beta subunit-like PLP-dependent enzymes"/>
    <property type="match status" value="1"/>
</dbReference>
<dbReference type="PANTHER" id="PTHR43050:SF1">
    <property type="entry name" value="SERINE RACEMASE"/>
    <property type="match status" value="1"/>
</dbReference>
<dbReference type="CDD" id="cd01562">
    <property type="entry name" value="Thr-dehyd"/>
    <property type="match status" value="1"/>
</dbReference>
<dbReference type="Proteomes" id="UP000094526">
    <property type="component" value="Unassembled WGS sequence"/>
</dbReference>
<feature type="compositionally biased region" description="Low complexity" evidence="5">
    <location>
        <begin position="60"/>
        <end position="69"/>
    </location>
</feature>
<proteinExistence type="inferred from homology"/>
<evidence type="ECO:0000259" key="6">
    <source>
        <dbReference type="Pfam" id="PF00291"/>
    </source>
</evidence>
<dbReference type="VEuPathDB" id="FungiDB:CLCR_03435"/>
<comment type="similarity">
    <text evidence="2">Belongs to the serine/threonine dehydratase family.</text>
</comment>
<dbReference type="GO" id="GO:0030378">
    <property type="term" value="F:serine racemase activity"/>
    <property type="evidence" value="ECO:0007669"/>
    <property type="project" value="TreeGrafter"/>
</dbReference>
<dbReference type="VEuPathDB" id="FungiDB:G647_04520"/>
<dbReference type="OrthoDB" id="271064at2759"/>
<sequence length="441" mass="46881">MADPSTCPPLTPSSIRAAYQKINRYIHKTPLLTSTSLDAIASSRDPTIYLSDTPPPFSRSAQGPDADSGSGSGSGTGPGGHVAGPNVPKFRLWFKCENFQKIGAFKARGAFHAVTRLVEELGLDEVRRRGVVTHSSGNHAQALALAAYTFSIPSYIVMPTISTASKIAGTRLYTPNVIFSGSTSQEREAVVADVVREKGAILVPPYDHPDIILGQGTAGLEMEEQFLEATATATATGTNPAAVTAFDAVITPLGGGGLLGGTATYFSDKPGTLVFGAEPSFQGGDDGRRGLLEGRRIEHVKTLTIADGLRTPVGLTNWSIISDQRKVEGLYAVTEEQIKMAMRLVYERMKVVVEPSGCVGLAVVLFNAEFRDMVVQRQRQSQGEKEVWDVGVVFSGGNTTMKALSKLFADAVEVRDGDTAKEREAGTVAMDGTRNVEDVAG</sequence>
<evidence type="ECO:0000313" key="7">
    <source>
        <dbReference type="EMBL" id="OCT47831.1"/>
    </source>
</evidence>
<dbReference type="GO" id="GO:0030170">
    <property type="term" value="F:pyridoxal phosphate binding"/>
    <property type="evidence" value="ECO:0007669"/>
    <property type="project" value="TreeGrafter"/>
</dbReference>
<dbReference type="GO" id="GO:0003941">
    <property type="term" value="F:L-serine ammonia-lyase activity"/>
    <property type="evidence" value="ECO:0007669"/>
    <property type="project" value="TreeGrafter"/>
</dbReference>
<evidence type="ECO:0000256" key="3">
    <source>
        <dbReference type="ARBA" id="ARBA00022898"/>
    </source>
</evidence>
<dbReference type="InterPro" id="IPR001926">
    <property type="entry name" value="TrpB-like_PALP"/>
</dbReference>
<dbReference type="AlphaFoldDB" id="A0A1C1CHB5"/>
<dbReference type="InterPro" id="IPR036052">
    <property type="entry name" value="TrpB-like_PALP_sf"/>
</dbReference>
<keyword evidence="4" id="KW-0456">Lyase</keyword>
<gene>
    <name evidence="7" type="primary">srr</name>
    <name evidence="7" type="ORF">CLCR_03435</name>
</gene>
<name>A0A1C1CHB5_9EURO</name>
<feature type="domain" description="Tryptophan synthase beta chain-like PALP" evidence="6">
    <location>
        <begin position="91"/>
        <end position="367"/>
    </location>
</feature>
<organism evidence="7 8">
    <name type="scientific">Cladophialophora carrionii</name>
    <dbReference type="NCBI Taxonomy" id="86049"/>
    <lineage>
        <taxon>Eukaryota</taxon>
        <taxon>Fungi</taxon>
        <taxon>Dikarya</taxon>
        <taxon>Ascomycota</taxon>
        <taxon>Pezizomycotina</taxon>
        <taxon>Eurotiomycetes</taxon>
        <taxon>Chaetothyriomycetidae</taxon>
        <taxon>Chaetothyriales</taxon>
        <taxon>Herpotrichiellaceae</taxon>
        <taxon>Cladophialophora</taxon>
    </lineage>
</organism>
<comment type="caution">
    <text evidence="7">The sequence shown here is derived from an EMBL/GenBank/DDBJ whole genome shotgun (WGS) entry which is preliminary data.</text>
</comment>
<evidence type="ECO:0000256" key="1">
    <source>
        <dbReference type="ARBA" id="ARBA00001933"/>
    </source>
</evidence>
<reference evidence="8" key="1">
    <citation type="submission" date="2015-07" db="EMBL/GenBank/DDBJ databases">
        <authorList>
            <person name="Teixeira M.M."/>
            <person name="Souza R.C."/>
            <person name="Almeida L.G."/>
            <person name="Vicente V.A."/>
            <person name="de Hoog S."/>
            <person name="Bocca A.L."/>
            <person name="de Almeida S.R."/>
            <person name="Vasconcelos A.T."/>
            <person name="Felipe M.S."/>
        </authorList>
    </citation>
    <scope>NUCLEOTIDE SEQUENCE [LARGE SCALE GENOMIC DNA]</scope>
    <source>
        <strain evidence="8">KSF</strain>
    </source>
</reference>